<organism evidence="3">
    <name type="scientific">Naegleria gruberi</name>
    <name type="common">Amoeba</name>
    <dbReference type="NCBI Taxonomy" id="5762"/>
    <lineage>
        <taxon>Eukaryota</taxon>
        <taxon>Discoba</taxon>
        <taxon>Heterolobosea</taxon>
        <taxon>Tetramitia</taxon>
        <taxon>Eutetramitia</taxon>
        <taxon>Vahlkampfiidae</taxon>
        <taxon>Naegleria</taxon>
    </lineage>
</organism>
<feature type="region of interest" description="Disordered" evidence="1">
    <location>
        <begin position="1"/>
        <end position="22"/>
    </location>
</feature>
<dbReference type="GeneID" id="8863786"/>
<evidence type="ECO:0000313" key="3">
    <source>
        <dbReference type="Proteomes" id="UP000006671"/>
    </source>
</evidence>
<dbReference type="VEuPathDB" id="AmoebaDB:NAEGRDRAFT_77699"/>
<name>D2UXQ1_NAEGR</name>
<dbReference type="RefSeq" id="XP_002683414.1">
    <property type="nucleotide sequence ID" value="XM_002683368.1"/>
</dbReference>
<dbReference type="Proteomes" id="UP000006671">
    <property type="component" value="Unassembled WGS sequence"/>
</dbReference>
<evidence type="ECO:0000256" key="1">
    <source>
        <dbReference type="SAM" id="MobiDB-lite"/>
    </source>
</evidence>
<feature type="compositionally biased region" description="Low complexity" evidence="1">
    <location>
        <begin position="1"/>
        <end position="11"/>
    </location>
</feature>
<accession>D2UXQ1</accession>
<reference evidence="2 3" key="1">
    <citation type="journal article" date="2010" name="Cell">
        <title>The genome of Naegleria gruberi illuminates early eukaryotic versatility.</title>
        <authorList>
            <person name="Fritz-Laylin L.K."/>
            <person name="Prochnik S.E."/>
            <person name="Ginger M.L."/>
            <person name="Dacks J.B."/>
            <person name="Carpenter M.L."/>
            <person name="Field M.C."/>
            <person name="Kuo A."/>
            <person name="Paredez A."/>
            <person name="Chapman J."/>
            <person name="Pham J."/>
            <person name="Shu S."/>
            <person name="Neupane R."/>
            <person name="Cipriano M."/>
            <person name="Mancuso J."/>
            <person name="Tu H."/>
            <person name="Salamov A."/>
            <person name="Lindquist E."/>
            <person name="Shapiro H."/>
            <person name="Lucas S."/>
            <person name="Grigoriev I.V."/>
            <person name="Cande W.Z."/>
            <person name="Fulton C."/>
            <person name="Rokhsar D.S."/>
            <person name="Dawson S.C."/>
        </authorList>
    </citation>
    <scope>NUCLEOTIDE SEQUENCE [LARGE SCALE GENOMIC DNA]</scope>
    <source>
        <strain evidence="2 3">NEG-M</strain>
    </source>
</reference>
<keyword evidence="3" id="KW-1185">Reference proteome</keyword>
<feature type="region of interest" description="Disordered" evidence="1">
    <location>
        <begin position="35"/>
        <end position="63"/>
    </location>
</feature>
<protein>
    <submittedName>
        <fullName evidence="2">Uncharacterized protein</fullName>
    </submittedName>
</protein>
<dbReference type="AlphaFoldDB" id="D2UXQ1"/>
<sequence>MSVVVSSSSGSTPHQAKVGVPPLNLHQINSVRLSIPSPAQTPTSSSDTFNTLSEQSNQTFSQQDASIGPTEELCKENVQPTTVPNRPVFKERPYLKEKKQRTIGVRDKMALFDLYPPSLTDVDRKIVSEDMINISRPINTQKFLLKRFPMLRHNPEKDKNAKGGGFVERPPLSPTVRSEQQVYNQQVFTTTVDPSAGLDVLPKSVQAPFAKELGALSSKLHIPQLPLDTLDMLTTDAFGNSLNSVRVNWVKSEEDLTRSVTLTSRSDAVFARSSFNRVASAGATRRYSGLKNIPSSKSLPSTARKKIRNFMEEASNSFSSKLDDNMSSKFHTISLNDEKDEDNDFNPNSETEQLIYDSLRTSYYLNLKEEKAKRKGQETITIEEHVKVTNDIIFKVTSAFKEKVKKIQLSMRKEIENIMKKYSSELIGVKEDRSDNIVNNFIKDKQIRRQLEVC</sequence>
<dbReference type="InParanoid" id="D2UXQ1"/>
<dbReference type="EMBL" id="GG738845">
    <property type="protein sequence ID" value="EFC50670.1"/>
    <property type="molecule type" value="Genomic_DNA"/>
</dbReference>
<feature type="region of interest" description="Disordered" evidence="1">
    <location>
        <begin position="155"/>
        <end position="175"/>
    </location>
</feature>
<dbReference type="KEGG" id="ngr:NAEGRDRAFT_77699"/>
<gene>
    <name evidence="2" type="ORF">NAEGRDRAFT_77699</name>
</gene>
<proteinExistence type="predicted"/>
<evidence type="ECO:0000313" key="2">
    <source>
        <dbReference type="EMBL" id="EFC50670.1"/>
    </source>
</evidence>